<keyword evidence="7 9" id="KW-1133">Transmembrane helix</keyword>
<organism evidence="10">
    <name type="scientific">Desertifilum tharense IPPAS B-1220</name>
    <dbReference type="NCBI Taxonomy" id="1781255"/>
    <lineage>
        <taxon>Bacteria</taxon>
        <taxon>Bacillati</taxon>
        <taxon>Cyanobacteriota</taxon>
        <taxon>Cyanophyceae</taxon>
        <taxon>Desertifilales</taxon>
        <taxon>Desertifilaceae</taxon>
        <taxon>Desertifilum</taxon>
    </lineage>
</organism>
<dbReference type="SUPFAM" id="SSF82866">
    <property type="entry name" value="Multidrug efflux transporter AcrB transmembrane domain"/>
    <property type="match status" value="2"/>
</dbReference>
<dbReference type="NCBIfam" id="TIGR00915">
    <property type="entry name" value="2A0602"/>
    <property type="match status" value="1"/>
</dbReference>
<feature type="transmembrane region" description="Helical" evidence="9">
    <location>
        <begin position="914"/>
        <end position="939"/>
    </location>
</feature>
<keyword evidence="6 9" id="KW-0812">Transmembrane</keyword>
<evidence type="ECO:0000256" key="9">
    <source>
        <dbReference type="SAM" id="Phobius"/>
    </source>
</evidence>
<dbReference type="Gene3D" id="3.30.70.1320">
    <property type="entry name" value="Multidrug efflux transporter AcrB pore domain like"/>
    <property type="match status" value="1"/>
</dbReference>
<keyword evidence="4" id="KW-1003">Cell membrane</keyword>
<dbReference type="InterPro" id="IPR027463">
    <property type="entry name" value="AcrB_DN_DC_subdom"/>
</dbReference>
<dbReference type="Gene3D" id="3.30.2090.10">
    <property type="entry name" value="Multidrug efflux transporter AcrB TolC docking domain, DN and DC subdomains"/>
    <property type="match status" value="2"/>
</dbReference>
<proteinExistence type="inferred from homology"/>
<name>A0A1E5QQI5_9CYAN</name>
<evidence type="ECO:0000256" key="3">
    <source>
        <dbReference type="ARBA" id="ARBA00022448"/>
    </source>
</evidence>
<feature type="transmembrane region" description="Helical" evidence="9">
    <location>
        <begin position="463"/>
        <end position="486"/>
    </location>
</feature>
<feature type="transmembrane region" description="Helical" evidence="9">
    <location>
        <begin position="12"/>
        <end position="31"/>
    </location>
</feature>
<protein>
    <submittedName>
        <fullName evidence="10">Hydrogenase expression protein HypA</fullName>
    </submittedName>
</protein>
<feature type="transmembrane region" description="Helical" evidence="9">
    <location>
        <begin position="861"/>
        <end position="881"/>
    </location>
</feature>
<evidence type="ECO:0000256" key="8">
    <source>
        <dbReference type="ARBA" id="ARBA00023136"/>
    </source>
</evidence>
<evidence type="ECO:0000313" key="10">
    <source>
        <dbReference type="EMBL" id="OEJ76935.1"/>
    </source>
</evidence>
<feature type="transmembrane region" description="Helical" evidence="9">
    <location>
        <begin position="431"/>
        <end position="451"/>
    </location>
</feature>
<dbReference type="GO" id="GO:0009636">
    <property type="term" value="P:response to toxic substance"/>
    <property type="evidence" value="ECO:0007669"/>
    <property type="project" value="UniProtKB-ARBA"/>
</dbReference>
<dbReference type="STRING" id="1781255.BH720_01710"/>
<comment type="subcellular location">
    <subcellularLocation>
        <location evidence="1">Cell inner membrane</location>
        <topology evidence="1">Multi-pass membrane protein</topology>
    </subcellularLocation>
</comment>
<feature type="transmembrane region" description="Helical" evidence="9">
    <location>
        <begin position="530"/>
        <end position="548"/>
    </location>
</feature>
<dbReference type="OrthoDB" id="9791035at2"/>
<dbReference type="FunFam" id="1.20.1640.10:FF:000001">
    <property type="entry name" value="Efflux pump membrane transporter"/>
    <property type="match status" value="1"/>
</dbReference>
<feature type="transmembrane region" description="Helical" evidence="9">
    <location>
        <begin position="359"/>
        <end position="379"/>
    </location>
</feature>
<evidence type="ECO:0000256" key="4">
    <source>
        <dbReference type="ARBA" id="ARBA00022475"/>
    </source>
</evidence>
<comment type="similarity">
    <text evidence="2">Belongs to the resistance-nodulation-cell division (RND) (TC 2.A.6) family.</text>
</comment>
<evidence type="ECO:0000256" key="7">
    <source>
        <dbReference type="ARBA" id="ARBA00022989"/>
    </source>
</evidence>
<dbReference type="Gene3D" id="3.30.70.1440">
    <property type="entry name" value="Multidrug efflux transporter AcrB pore domain"/>
    <property type="match status" value="1"/>
</dbReference>
<dbReference type="Pfam" id="PF00873">
    <property type="entry name" value="ACR_tran"/>
    <property type="match status" value="1"/>
</dbReference>
<feature type="transmembrane region" description="Helical" evidence="9">
    <location>
        <begin position="960"/>
        <end position="979"/>
    </location>
</feature>
<dbReference type="PANTHER" id="PTHR32063:SF28">
    <property type="entry name" value="BLR2861 PROTEIN"/>
    <property type="match status" value="1"/>
</dbReference>
<keyword evidence="3" id="KW-0813">Transport</keyword>
<evidence type="ECO:0000256" key="5">
    <source>
        <dbReference type="ARBA" id="ARBA00022519"/>
    </source>
</evidence>
<dbReference type="EMBL" id="MJGC01000022">
    <property type="protein sequence ID" value="OEJ76935.1"/>
    <property type="molecule type" value="Genomic_DNA"/>
</dbReference>
<keyword evidence="8 9" id="KW-0472">Membrane</keyword>
<feature type="transmembrane region" description="Helical" evidence="9">
    <location>
        <begin position="333"/>
        <end position="352"/>
    </location>
</feature>
<feature type="transmembrane region" description="Helical" evidence="9">
    <location>
        <begin position="385"/>
        <end position="410"/>
    </location>
</feature>
<dbReference type="InterPro" id="IPR001036">
    <property type="entry name" value="Acrflvin-R"/>
</dbReference>
<dbReference type="AlphaFoldDB" id="A0A1E5QQI5"/>
<dbReference type="PANTHER" id="PTHR32063">
    <property type="match status" value="1"/>
</dbReference>
<reference evidence="10" key="1">
    <citation type="submission" date="2016-09" db="EMBL/GenBank/DDBJ databases">
        <title>Draft genome of thermotolerant cyanobacterium Desertifilum sp. strain IPPAS B-1220.</title>
        <authorList>
            <person name="Sinetova M.A."/>
            <person name="Bolakhan K."/>
            <person name="Zayadan B.K."/>
            <person name="Mironov K.S."/>
            <person name="Ustinova V."/>
            <person name="Kupriyanova E.V."/>
            <person name="Sidorov R.A."/>
            <person name="Skrypnik A.N."/>
            <person name="Gogoleva N.E."/>
            <person name="Gogolev Y.V."/>
            <person name="Los D.A."/>
        </authorList>
    </citation>
    <scope>NUCLEOTIDE SEQUENCE [LARGE SCALE GENOMIC DNA]</scope>
    <source>
        <strain evidence="10">IPPAS B-1220</strain>
    </source>
</reference>
<dbReference type="InterPro" id="IPR004764">
    <property type="entry name" value="MdtF-like"/>
</dbReference>
<accession>A0A1E5QQI5</accession>
<dbReference type="SUPFAM" id="SSF82714">
    <property type="entry name" value="Multidrug efflux transporter AcrB TolC docking domain, DN and DC subdomains"/>
    <property type="match status" value="2"/>
</dbReference>
<dbReference type="GO" id="GO:0005886">
    <property type="term" value="C:plasma membrane"/>
    <property type="evidence" value="ECO:0007669"/>
    <property type="project" value="UniProtKB-SubCell"/>
</dbReference>
<dbReference type="GO" id="GO:0042910">
    <property type="term" value="F:xenobiotic transmembrane transporter activity"/>
    <property type="evidence" value="ECO:0007669"/>
    <property type="project" value="TreeGrafter"/>
</dbReference>
<dbReference type="SUPFAM" id="SSF82693">
    <property type="entry name" value="Multidrug efflux transporter AcrB pore domain, PN1, PN2, PC1 and PC2 subdomains"/>
    <property type="match status" value="3"/>
</dbReference>
<dbReference type="Gene3D" id="3.30.70.1430">
    <property type="entry name" value="Multidrug efflux transporter AcrB pore domain"/>
    <property type="match status" value="2"/>
</dbReference>
<dbReference type="PRINTS" id="PR00702">
    <property type="entry name" value="ACRIFLAVINRP"/>
</dbReference>
<evidence type="ECO:0000256" key="2">
    <source>
        <dbReference type="ARBA" id="ARBA00010942"/>
    </source>
</evidence>
<keyword evidence="5" id="KW-0997">Cell inner membrane</keyword>
<dbReference type="Gene3D" id="1.20.1640.10">
    <property type="entry name" value="Multidrug efflux transporter AcrB transmembrane domain"/>
    <property type="match status" value="2"/>
</dbReference>
<dbReference type="RefSeq" id="WP_069965422.1">
    <property type="nucleotide sequence ID" value="NZ_CM124774.1"/>
</dbReference>
<gene>
    <name evidence="10" type="ORF">BH720_01710</name>
</gene>
<dbReference type="GO" id="GO:0015562">
    <property type="term" value="F:efflux transmembrane transporter activity"/>
    <property type="evidence" value="ECO:0007669"/>
    <property type="project" value="InterPro"/>
</dbReference>
<sequence length="1038" mass="112612">MFTNFFIKRPVFASVCSLIIILIGLIGYTRLPVQEFPSIDPPVVSVNTVYPGANPQIVETEVTEILEAEINGVEGIRTLSSQSRDSVSSITVQFELDRNADLAAQDVRSRVDRALGRLPSDVDPPIVSKESADASPIIWFALYGENQSTLELSDYADRFIVDALETVNGVSSVIIGGERRYAMRLWISPVRLAARNLTVLDVENALRRENIELPSGRIQGSSSQYSVRTLGRLQTPEEYEALILRRNPDGSQITFKDVGRAEIGAEDTDSFVRFNGQPAVGLGVVKLTGSNTIAVAEGAAARMEELSQTFPEGMRYAIAYDSSEFVALAIDEVWGSLYLAVFLVILIIFVFVQDWRATLIPSITIPISLIGVFGVMFFLDYSINTLTLFALTLATGLVVDDTIVVLENIVRYIEEKGHSPMQAAVEGVNEVVFAVIATTVVLIAVFVPVSFSGGVTGRLFTEFAITLAGSVVVSSFVALTLAPALSGRLLRPQKARIPGISQILDVIDRGLNWSRDAYGTTLRQAMRIKALVLGVLVLLLFITSWLFGQLPLEFLPTEDRGAVFTIVRAPEGVSIDYTDRVMQQVEEAFSQTPEVQSYFTVGALSNAGPGQVNQGIAFVRLQPYAERRSPAQSQQAVIGQLFGRFSQITDAFVLPINPPALPGAGFSQPVEFVLQGYNLEELAEASGNLAGAARGLPQLVNVDTNLRLNQPEVTISIDRPAAANLGISVEEISRTLQILLGGQQITNFNRESNRYEVIVQAEEQYRASPQDINQLYIRTNTESAQMIPLSSVVNVATSTTPPQINHYNRFRSATIEGSPAPGVSLGAALDALEDLARQQLPPSIRTTLAGTSLEFREAGQAILFMFGLALAFIFLTLAAQFESYLDPAIILLAVPLSLLGAFAALWVFGLPLNVYSQIGLIMLIGLASKNSILIVEFANQLREDGLPPMKAAIEAGRTRFRPILMTAFSTIFGLLPLVVATGAGAVARVSIGVTVVGGMLISTLLSLYVVPVFYVLATSLQLWIMNRFSGEKTAKKVS</sequence>
<evidence type="ECO:0000256" key="6">
    <source>
        <dbReference type="ARBA" id="ARBA00022692"/>
    </source>
</evidence>
<comment type="caution">
    <text evidence="10">The sequence shown here is derived from an EMBL/GenBank/DDBJ whole genome shotgun (WGS) entry which is preliminary data.</text>
</comment>
<evidence type="ECO:0000256" key="1">
    <source>
        <dbReference type="ARBA" id="ARBA00004429"/>
    </source>
</evidence>
<feature type="transmembrane region" description="Helical" evidence="9">
    <location>
        <begin position="991"/>
        <end position="1017"/>
    </location>
</feature>
<feature type="transmembrane region" description="Helical" evidence="9">
    <location>
        <begin position="888"/>
        <end position="908"/>
    </location>
</feature>